<dbReference type="Gene3D" id="3.80.10.10">
    <property type="entry name" value="Ribonuclease Inhibitor"/>
    <property type="match status" value="1"/>
</dbReference>
<proteinExistence type="predicted"/>
<evidence type="ECO:0000313" key="2">
    <source>
        <dbReference type="Proteomes" id="UP001420932"/>
    </source>
</evidence>
<comment type="caution">
    <text evidence="1">The sequence shown here is derived from an EMBL/GenBank/DDBJ whole genome shotgun (WGS) entry which is preliminary data.</text>
</comment>
<keyword evidence="2" id="KW-1185">Reference proteome</keyword>
<dbReference type="Proteomes" id="UP001420932">
    <property type="component" value="Unassembled WGS sequence"/>
</dbReference>
<name>A0AAP0E6Z7_9MAGN</name>
<evidence type="ECO:0000313" key="1">
    <source>
        <dbReference type="EMBL" id="KAK9086510.1"/>
    </source>
</evidence>
<protein>
    <submittedName>
        <fullName evidence="1">Uncharacterized protein</fullName>
    </submittedName>
</protein>
<dbReference type="AlphaFoldDB" id="A0AAP0E6Z7"/>
<gene>
    <name evidence="1" type="ORF">Syun_028904</name>
</gene>
<dbReference type="EMBL" id="JBBNAF010000013">
    <property type="protein sequence ID" value="KAK9086510.1"/>
    <property type="molecule type" value="Genomic_DNA"/>
</dbReference>
<accession>A0AAP0E6Z7</accession>
<dbReference type="SUPFAM" id="SSF52047">
    <property type="entry name" value="RNI-like"/>
    <property type="match status" value="1"/>
</dbReference>
<reference evidence="1 2" key="1">
    <citation type="submission" date="2024-01" db="EMBL/GenBank/DDBJ databases">
        <title>Genome assemblies of Stephania.</title>
        <authorList>
            <person name="Yang L."/>
        </authorList>
    </citation>
    <scope>NUCLEOTIDE SEQUENCE [LARGE SCALE GENOMIC DNA]</scope>
    <source>
        <strain evidence="1">YNDBR</strain>
        <tissue evidence="1">Leaf</tissue>
    </source>
</reference>
<dbReference type="InterPro" id="IPR032675">
    <property type="entry name" value="LRR_dom_sf"/>
</dbReference>
<sequence length="149" mass="16951">MACSELVSMPQLELMTSLEELTIYECPKLKFVFHGLRHLTSLQLLRIRGCPGVVIPKEEFDALVALRGPSLLDRVDKKLIHEDSTTTLETRGKQVFQVLIDDDHHDDNNNNKDVDEVLIHDHYQDYSQSTTTTTVPEIIRKTSIATAYS</sequence>
<organism evidence="1 2">
    <name type="scientific">Stephania yunnanensis</name>
    <dbReference type="NCBI Taxonomy" id="152371"/>
    <lineage>
        <taxon>Eukaryota</taxon>
        <taxon>Viridiplantae</taxon>
        <taxon>Streptophyta</taxon>
        <taxon>Embryophyta</taxon>
        <taxon>Tracheophyta</taxon>
        <taxon>Spermatophyta</taxon>
        <taxon>Magnoliopsida</taxon>
        <taxon>Ranunculales</taxon>
        <taxon>Menispermaceae</taxon>
        <taxon>Menispermoideae</taxon>
        <taxon>Cissampelideae</taxon>
        <taxon>Stephania</taxon>
    </lineage>
</organism>